<accession>A0A9E3HB49</accession>
<reference evidence="1" key="1">
    <citation type="submission" date="2021-05" db="EMBL/GenBank/DDBJ databases">
        <authorList>
            <person name="Pietrasiak N."/>
            <person name="Ward R."/>
            <person name="Stajich J.E."/>
            <person name="Kurbessoian T."/>
        </authorList>
    </citation>
    <scope>NUCLEOTIDE SEQUENCE</scope>
    <source>
        <strain evidence="1">HA4357-MV3</strain>
    </source>
</reference>
<evidence type="ECO:0000313" key="1">
    <source>
        <dbReference type="EMBL" id="MBW4433446.1"/>
    </source>
</evidence>
<dbReference type="Proteomes" id="UP000813215">
    <property type="component" value="Unassembled WGS sequence"/>
</dbReference>
<protein>
    <submittedName>
        <fullName evidence="1">Uncharacterized protein</fullName>
    </submittedName>
</protein>
<evidence type="ECO:0000313" key="2">
    <source>
        <dbReference type="Proteomes" id="UP000813215"/>
    </source>
</evidence>
<dbReference type="EMBL" id="JAHHHW010000105">
    <property type="protein sequence ID" value="MBW4433446.1"/>
    <property type="molecule type" value="Genomic_DNA"/>
</dbReference>
<dbReference type="AlphaFoldDB" id="A0A9E3HB49"/>
<gene>
    <name evidence="1" type="ORF">KME28_17420</name>
</gene>
<reference evidence="1" key="2">
    <citation type="journal article" date="2022" name="Microbiol. Resour. Announc.">
        <title>Metagenome Sequencing to Explore Phylogenomics of Terrestrial Cyanobacteria.</title>
        <authorList>
            <person name="Ward R.D."/>
            <person name="Stajich J.E."/>
            <person name="Johansen J.R."/>
            <person name="Huntemann M."/>
            <person name="Clum A."/>
            <person name="Foster B."/>
            <person name="Foster B."/>
            <person name="Roux S."/>
            <person name="Palaniappan K."/>
            <person name="Varghese N."/>
            <person name="Mukherjee S."/>
            <person name="Reddy T.B.K."/>
            <person name="Daum C."/>
            <person name="Copeland A."/>
            <person name="Chen I.A."/>
            <person name="Ivanova N.N."/>
            <person name="Kyrpides N.C."/>
            <person name="Shapiro N."/>
            <person name="Eloe-Fadrosh E.A."/>
            <person name="Pietrasiak N."/>
        </authorList>
    </citation>
    <scope>NUCLEOTIDE SEQUENCE</scope>
    <source>
        <strain evidence="1">HA4357-MV3</strain>
    </source>
</reference>
<name>A0A9E3HB49_9NOST</name>
<sequence>MKFSKGKQMAIHLHGFTSNGKRYIQVESQPHHITGVFRKIVCFCKSRCESKVMNTESAYFECEEDGTITFYQSLSTDGEKSGIWTYLVYECGETEEKVFQDKSIDISINYLYKLLAGQKIVQNAIGIHEYLKYKFYENEYLDVYLPADWDNLTGRAIANLLLEEVKAFNSSSLFAKDDGKKYMKTVINNFIKLGRKVLEKGGTIKDFELHQYDVLQNIRISEIANLIIEYNDYRLWQAALPSKSKAVEYAFSAALDLICQMT</sequence>
<comment type="caution">
    <text evidence="1">The sequence shown here is derived from an EMBL/GenBank/DDBJ whole genome shotgun (WGS) entry which is preliminary data.</text>
</comment>
<organism evidence="1 2">
    <name type="scientific">Pelatocladus maniniholoensis HA4357-MV3</name>
    <dbReference type="NCBI Taxonomy" id="1117104"/>
    <lineage>
        <taxon>Bacteria</taxon>
        <taxon>Bacillati</taxon>
        <taxon>Cyanobacteriota</taxon>
        <taxon>Cyanophyceae</taxon>
        <taxon>Nostocales</taxon>
        <taxon>Nostocaceae</taxon>
        <taxon>Pelatocladus</taxon>
    </lineage>
</organism>
<proteinExistence type="predicted"/>